<dbReference type="Proteomes" id="UP001634394">
    <property type="component" value="Unassembled WGS sequence"/>
</dbReference>
<proteinExistence type="predicted"/>
<dbReference type="InterPro" id="IPR000210">
    <property type="entry name" value="BTB/POZ_dom"/>
</dbReference>
<comment type="caution">
    <text evidence="2">The sequence shown here is derived from an EMBL/GenBank/DDBJ whole genome shotgun (WGS) entry which is preliminary data.</text>
</comment>
<keyword evidence="3" id="KW-1185">Reference proteome</keyword>
<feature type="domain" description="BTB" evidence="1">
    <location>
        <begin position="68"/>
        <end position="138"/>
    </location>
</feature>
<protein>
    <recommendedName>
        <fullName evidence="1">BTB domain-containing protein</fullName>
    </recommendedName>
</protein>
<evidence type="ECO:0000313" key="2">
    <source>
        <dbReference type="EMBL" id="KAL3866113.1"/>
    </source>
</evidence>
<accession>A0ABD3W032</accession>
<sequence length="312" mass="35456">MASETEGNYSSKLFLTNNHRRRESFDLPLTFLNSAIEDSEHSLPFNWQAKISGVVRRFSFLFNKETLSDVHFIVGIEPNTQTIPAHKFILSIGSAVFDAMFNGPMANKNDVFTITDMEPKVFMALLKYLYSDEVVMEADMTMALLYAAKKYALPMLDKICQDFFHKSMTKDNVFQLLTQARMFDEPHLAATVLDAIINNASVSFNAPGFASVDYETLCVIIERDTPDISECDRFVALCKWATAECSRQKCKVTPENVCRVLGKVLHSLKFDEIDKEEFSTKILLSEVLDDHVFVEILTTLLRRQSKDSTGKH</sequence>
<dbReference type="InterPro" id="IPR011333">
    <property type="entry name" value="SKP1/BTB/POZ_sf"/>
</dbReference>
<dbReference type="SUPFAM" id="SSF54695">
    <property type="entry name" value="POZ domain"/>
    <property type="match status" value="1"/>
</dbReference>
<reference evidence="2 3" key="1">
    <citation type="submission" date="2024-11" db="EMBL/GenBank/DDBJ databases">
        <title>Chromosome-level genome assembly of the freshwater bivalve Anodonta woodiana.</title>
        <authorList>
            <person name="Chen X."/>
        </authorList>
    </citation>
    <scope>NUCLEOTIDE SEQUENCE [LARGE SCALE GENOMIC DNA]</scope>
    <source>
        <strain evidence="2">MN2024</strain>
        <tissue evidence="2">Gills</tissue>
    </source>
</reference>
<dbReference type="Gene3D" id="1.25.40.420">
    <property type="match status" value="1"/>
</dbReference>
<dbReference type="AlphaFoldDB" id="A0ABD3W032"/>
<dbReference type="EMBL" id="JBJQND010000009">
    <property type="protein sequence ID" value="KAL3866113.1"/>
    <property type="molecule type" value="Genomic_DNA"/>
</dbReference>
<evidence type="ECO:0000259" key="1">
    <source>
        <dbReference type="PROSITE" id="PS50097"/>
    </source>
</evidence>
<dbReference type="SMART" id="SM00225">
    <property type="entry name" value="BTB"/>
    <property type="match status" value="1"/>
</dbReference>
<dbReference type="Gene3D" id="3.30.710.10">
    <property type="entry name" value="Potassium Channel Kv1.1, Chain A"/>
    <property type="match status" value="1"/>
</dbReference>
<gene>
    <name evidence="2" type="ORF">ACJMK2_043445</name>
</gene>
<name>A0ABD3W032_SINWO</name>
<dbReference type="PANTHER" id="PTHR45774">
    <property type="entry name" value="BTB/POZ DOMAIN-CONTAINING"/>
    <property type="match status" value="1"/>
</dbReference>
<dbReference type="PANTHER" id="PTHR45774:SF3">
    <property type="entry name" value="BTB (POZ) DOMAIN-CONTAINING 2B-RELATED"/>
    <property type="match status" value="1"/>
</dbReference>
<evidence type="ECO:0000313" key="3">
    <source>
        <dbReference type="Proteomes" id="UP001634394"/>
    </source>
</evidence>
<dbReference type="Pfam" id="PF00651">
    <property type="entry name" value="BTB"/>
    <property type="match status" value="1"/>
</dbReference>
<dbReference type="PROSITE" id="PS50097">
    <property type="entry name" value="BTB"/>
    <property type="match status" value="1"/>
</dbReference>
<organism evidence="2 3">
    <name type="scientific">Sinanodonta woodiana</name>
    <name type="common">Chinese pond mussel</name>
    <name type="synonym">Anodonta woodiana</name>
    <dbReference type="NCBI Taxonomy" id="1069815"/>
    <lineage>
        <taxon>Eukaryota</taxon>
        <taxon>Metazoa</taxon>
        <taxon>Spiralia</taxon>
        <taxon>Lophotrochozoa</taxon>
        <taxon>Mollusca</taxon>
        <taxon>Bivalvia</taxon>
        <taxon>Autobranchia</taxon>
        <taxon>Heteroconchia</taxon>
        <taxon>Palaeoheterodonta</taxon>
        <taxon>Unionida</taxon>
        <taxon>Unionoidea</taxon>
        <taxon>Unionidae</taxon>
        <taxon>Unioninae</taxon>
        <taxon>Sinanodonta</taxon>
    </lineage>
</organism>